<gene>
    <name evidence="1" type="ORF">GCM10007096_13500</name>
</gene>
<dbReference type="EMBL" id="BMFV01000007">
    <property type="protein sequence ID" value="GGH79088.1"/>
    <property type="molecule type" value="Genomic_DNA"/>
</dbReference>
<reference evidence="1" key="2">
    <citation type="submission" date="2020-09" db="EMBL/GenBank/DDBJ databases">
        <authorList>
            <person name="Sun Q."/>
            <person name="Zhou Y."/>
        </authorList>
    </citation>
    <scope>NUCLEOTIDE SEQUENCE</scope>
    <source>
        <strain evidence="1">CGMCC 1.12777</strain>
    </source>
</reference>
<organism evidence="1 2">
    <name type="scientific">Pullulanibacillus pueri</name>
    <dbReference type="NCBI Taxonomy" id="1437324"/>
    <lineage>
        <taxon>Bacteria</taxon>
        <taxon>Bacillati</taxon>
        <taxon>Bacillota</taxon>
        <taxon>Bacilli</taxon>
        <taxon>Bacillales</taxon>
        <taxon>Sporolactobacillaceae</taxon>
        <taxon>Pullulanibacillus</taxon>
    </lineage>
</organism>
<reference evidence="1" key="1">
    <citation type="journal article" date="2014" name="Int. J. Syst. Evol. Microbiol.">
        <title>Complete genome sequence of Corynebacterium casei LMG S-19264T (=DSM 44701T), isolated from a smear-ripened cheese.</title>
        <authorList>
            <consortium name="US DOE Joint Genome Institute (JGI-PGF)"/>
            <person name="Walter F."/>
            <person name="Albersmeier A."/>
            <person name="Kalinowski J."/>
            <person name="Ruckert C."/>
        </authorList>
    </citation>
    <scope>NUCLEOTIDE SEQUENCE</scope>
    <source>
        <strain evidence="1">CGMCC 1.12777</strain>
    </source>
</reference>
<evidence type="ECO:0000313" key="2">
    <source>
        <dbReference type="Proteomes" id="UP000656813"/>
    </source>
</evidence>
<proteinExistence type="predicted"/>
<dbReference type="Proteomes" id="UP000656813">
    <property type="component" value="Unassembled WGS sequence"/>
</dbReference>
<sequence>MLYLSDYIQVTFSTKIVEMTKRHGECIDYYRMSLLSQALKRVKEKYEQNKLLKCILIYPENFIRNQMRL</sequence>
<protein>
    <submittedName>
        <fullName evidence="1">Uncharacterized protein</fullName>
    </submittedName>
</protein>
<accession>A0A8J3ELL9</accession>
<comment type="caution">
    <text evidence="1">The sequence shown here is derived from an EMBL/GenBank/DDBJ whole genome shotgun (WGS) entry which is preliminary data.</text>
</comment>
<name>A0A8J3ELL9_9BACL</name>
<dbReference type="AlphaFoldDB" id="A0A8J3ELL9"/>
<keyword evidence="2" id="KW-1185">Reference proteome</keyword>
<evidence type="ECO:0000313" key="1">
    <source>
        <dbReference type="EMBL" id="GGH79088.1"/>
    </source>
</evidence>